<sequence length="152" mass="17104">MAKLTVKTRFLVISDTQGNEDFRRPPDPADVGIHCGDLTDETKTNEFRATLRFLKRLDAPLKLVIAGNRDFTLDTPVFERKIAEAGPLERNPYAPSTNDSGFQYLPYLGDYWHIDPSADIVITHGPPQGILDMSFYKERLGCPGLFQEIAHP</sequence>
<dbReference type="EMBL" id="ONZP01000039">
    <property type="protein sequence ID" value="SPJ71417.1"/>
    <property type="molecule type" value="Genomic_DNA"/>
</dbReference>
<dbReference type="InterPro" id="IPR051693">
    <property type="entry name" value="UPF0046_metallophosphoest"/>
</dbReference>
<dbReference type="GO" id="GO:0016787">
    <property type="term" value="F:hydrolase activity"/>
    <property type="evidence" value="ECO:0007669"/>
    <property type="project" value="InterPro"/>
</dbReference>
<dbReference type="AlphaFoldDB" id="A0AAE8SDD3"/>
<dbReference type="PANTHER" id="PTHR12905:SF0">
    <property type="entry name" value="CALCINEURIN-LIKE PHOSPHOESTERASE DOMAIN-CONTAINING PROTEIN"/>
    <property type="match status" value="1"/>
</dbReference>
<organism evidence="2 3">
    <name type="scientific">Fusarium torulosum</name>
    <dbReference type="NCBI Taxonomy" id="33205"/>
    <lineage>
        <taxon>Eukaryota</taxon>
        <taxon>Fungi</taxon>
        <taxon>Dikarya</taxon>
        <taxon>Ascomycota</taxon>
        <taxon>Pezizomycotina</taxon>
        <taxon>Sordariomycetes</taxon>
        <taxon>Hypocreomycetidae</taxon>
        <taxon>Hypocreales</taxon>
        <taxon>Nectriaceae</taxon>
        <taxon>Fusarium</taxon>
    </lineage>
</organism>
<evidence type="ECO:0000259" key="1">
    <source>
        <dbReference type="Pfam" id="PF00149"/>
    </source>
</evidence>
<dbReference type="SUPFAM" id="SSF56300">
    <property type="entry name" value="Metallo-dependent phosphatases"/>
    <property type="match status" value="1"/>
</dbReference>
<dbReference type="Pfam" id="PF00149">
    <property type="entry name" value="Metallophos"/>
    <property type="match status" value="1"/>
</dbReference>
<evidence type="ECO:0000313" key="2">
    <source>
        <dbReference type="EMBL" id="SPJ71417.1"/>
    </source>
</evidence>
<keyword evidence="3" id="KW-1185">Reference proteome</keyword>
<dbReference type="PANTHER" id="PTHR12905">
    <property type="entry name" value="METALLOPHOSPHOESTERASE"/>
    <property type="match status" value="1"/>
</dbReference>
<evidence type="ECO:0000313" key="3">
    <source>
        <dbReference type="Proteomes" id="UP001187734"/>
    </source>
</evidence>
<reference evidence="2" key="1">
    <citation type="submission" date="2018-03" db="EMBL/GenBank/DDBJ databases">
        <authorList>
            <person name="Guldener U."/>
        </authorList>
    </citation>
    <scope>NUCLEOTIDE SEQUENCE</scope>
</reference>
<dbReference type="InterPro" id="IPR004843">
    <property type="entry name" value="Calcineurin-like_PHP"/>
</dbReference>
<protein>
    <recommendedName>
        <fullName evidence="1">Calcineurin-like phosphoesterase domain-containing protein</fullName>
    </recommendedName>
</protein>
<comment type="caution">
    <text evidence="2">The sequence shown here is derived from an EMBL/GenBank/DDBJ whole genome shotgun (WGS) entry which is preliminary data.</text>
</comment>
<proteinExistence type="predicted"/>
<name>A0AAE8SDD3_9HYPO</name>
<dbReference type="InterPro" id="IPR029052">
    <property type="entry name" value="Metallo-depent_PP-like"/>
</dbReference>
<dbReference type="Proteomes" id="UP001187734">
    <property type="component" value="Unassembled WGS sequence"/>
</dbReference>
<gene>
    <name evidence="2" type="ORF">FTOL_01145</name>
</gene>
<dbReference type="Gene3D" id="3.60.21.10">
    <property type="match status" value="2"/>
</dbReference>
<accession>A0AAE8SDD3</accession>
<feature type="domain" description="Calcineurin-like phosphoesterase" evidence="1">
    <location>
        <begin position="9"/>
        <end position="126"/>
    </location>
</feature>